<reference evidence="2" key="1">
    <citation type="journal article" date="2014" name="Science">
        <title>Ancient hybridizations among the ancestral genomes of bread wheat.</title>
        <authorList>
            <consortium name="International Wheat Genome Sequencing Consortium,"/>
            <person name="Marcussen T."/>
            <person name="Sandve S.R."/>
            <person name="Heier L."/>
            <person name="Spannagl M."/>
            <person name="Pfeifer M."/>
            <person name="Jakobsen K.S."/>
            <person name="Wulff B.B."/>
            <person name="Steuernagel B."/>
            <person name="Mayer K.F."/>
            <person name="Olsen O.A."/>
        </authorList>
    </citation>
    <scope>NUCLEOTIDE SEQUENCE [LARGE SCALE GENOMIC DNA]</scope>
    <source>
        <strain evidence="2">cv. AL8/78</strain>
    </source>
</reference>
<organism evidence="1 2">
    <name type="scientific">Aegilops tauschii subsp. strangulata</name>
    <name type="common">Goatgrass</name>
    <dbReference type="NCBI Taxonomy" id="200361"/>
    <lineage>
        <taxon>Eukaryota</taxon>
        <taxon>Viridiplantae</taxon>
        <taxon>Streptophyta</taxon>
        <taxon>Embryophyta</taxon>
        <taxon>Tracheophyta</taxon>
        <taxon>Spermatophyta</taxon>
        <taxon>Magnoliopsida</taxon>
        <taxon>Liliopsida</taxon>
        <taxon>Poales</taxon>
        <taxon>Poaceae</taxon>
        <taxon>BOP clade</taxon>
        <taxon>Pooideae</taxon>
        <taxon>Triticodae</taxon>
        <taxon>Triticeae</taxon>
        <taxon>Triticinae</taxon>
        <taxon>Aegilops</taxon>
    </lineage>
</organism>
<dbReference type="GO" id="GO:0005829">
    <property type="term" value="C:cytosol"/>
    <property type="evidence" value="ECO:0007669"/>
    <property type="project" value="GOC"/>
</dbReference>
<dbReference type="Proteomes" id="UP000015105">
    <property type="component" value="Chromosome 5D"/>
</dbReference>
<dbReference type="InterPro" id="IPR045126">
    <property type="entry name" value="TRAPPC10/Trs130"/>
</dbReference>
<reference evidence="1" key="3">
    <citation type="journal article" date="2017" name="Nature">
        <title>Genome sequence of the progenitor of the wheat D genome Aegilops tauschii.</title>
        <authorList>
            <person name="Luo M.C."/>
            <person name="Gu Y.Q."/>
            <person name="Puiu D."/>
            <person name="Wang H."/>
            <person name="Twardziok S.O."/>
            <person name="Deal K.R."/>
            <person name="Huo N."/>
            <person name="Zhu T."/>
            <person name="Wang L."/>
            <person name="Wang Y."/>
            <person name="McGuire P.E."/>
            <person name="Liu S."/>
            <person name="Long H."/>
            <person name="Ramasamy R.K."/>
            <person name="Rodriguez J.C."/>
            <person name="Van S.L."/>
            <person name="Yuan L."/>
            <person name="Wang Z."/>
            <person name="Xia Z."/>
            <person name="Xiao L."/>
            <person name="Anderson O.D."/>
            <person name="Ouyang S."/>
            <person name="Liang Y."/>
            <person name="Zimin A.V."/>
            <person name="Pertea G."/>
            <person name="Qi P."/>
            <person name="Bennetzen J.L."/>
            <person name="Dai X."/>
            <person name="Dawson M.W."/>
            <person name="Muller H.G."/>
            <person name="Kugler K."/>
            <person name="Rivarola-Duarte L."/>
            <person name="Spannagl M."/>
            <person name="Mayer K.F.X."/>
            <person name="Lu F.H."/>
            <person name="Bevan M.W."/>
            <person name="Leroy P."/>
            <person name="Li P."/>
            <person name="You F.M."/>
            <person name="Sun Q."/>
            <person name="Liu Z."/>
            <person name="Lyons E."/>
            <person name="Wicker T."/>
            <person name="Salzberg S.L."/>
            <person name="Devos K.M."/>
            <person name="Dvorak J."/>
        </authorList>
    </citation>
    <scope>NUCLEOTIDE SEQUENCE [LARGE SCALE GENOMIC DNA]</scope>
    <source>
        <strain evidence="1">cv. AL8/78</strain>
    </source>
</reference>
<protein>
    <submittedName>
        <fullName evidence="1">Uncharacterized protein</fullName>
    </submittedName>
</protein>
<sequence>TGSRIEIAVTCVPLVSGYVHPPQLGLPDVGDANISCNPAGPHLVCVLPPTLSTSYCIPA</sequence>
<name>A0A453JZT1_AEGTS</name>
<keyword evidence="2" id="KW-1185">Reference proteome</keyword>
<dbReference type="AlphaFoldDB" id="A0A453JZT1"/>
<dbReference type="GO" id="GO:1990071">
    <property type="term" value="C:TRAPPII protein complex"/>
    <property type="evidence" value="ECO:0007669"/>
    <property type="project" value="InterPro"/>
</dbReference>
<accession>A0A453JZT1</accession>
<reference evidence="2" key="2">
    <citation type="journal article" date="2017" name="Nat. Plants">
        <title>The Aegilops tauschii genome reveals multiple impacts of transposons.</title>
        <authorList>
            <person name="Zhao G."/>
            <person name="Zou C."/>
            <person name="Li K."/>
            <person name="Wang K."/>
            <person name="Li T."/>
            <person name="Gao L."/>
            <person name="Zhang X."/>
            <person name="Wang H."/>
            <person name="Yang Z."/>
            <person name="Liu X."/>
            <person name="Jiang W."/>
            <person name="Mao L."/>
            <person name="Kong X."/>
            <person name="Jiao Y."/>
            <person name="Jia J."/>
        </authorList>
    </citation>
    <scope>NUCLEOTIDE SEQUENCE [LARGE SCALE GENOMIC DNA]</scope>
    <source>
        <strain evidence="2">cv. AL8/78</strain>
    </source>
</reference>
<evidence type="ECO:0000313" key="1">
    <source>
        <dbReference type="EnsemblPlants" id="AET5Gv20247800.27"/>
    </source>
</evidence>
<dbReference type="GO" id="GO:0034498">
    <property type="term" value="P:early endosome to Golgi transport"/>
    <property type="evidence" value="ECO:0007669"/>
    <property type="project" value="TreeGrafter"/>
</dbReference>
<dbReference type="PANTHER" id="PTHR13251">
    <property type="entry name" value="EPILEPSY HOLOPROSENCEPHALY CANDIDATE 1/TMEM1"/>
    <property type="match status" value="1"/>
</dbReference>
<evidence type="ECO:0000313" key="2">
    <source>
        <dbReference type="Proteomes" id="UP000015105"/>
    </source>
</evidence>
<dbReference type="GO" id="GO:0006891">
    <property type="term" value="P:intra-Golgi vesicle-mediated transport"/>
    <property type="evidence" value="ECO:0007669"/>
    <property type="project" value="TreeGrafter"/>
</dbReference>
<proteinExistence type="predicted"/>
<reference evidence="1" key="5">
    <citation type="journal article" date="2021" name="G3 (Bethesda)">
        <title>Aegilops tauschii genome assembly Aet v5.0 features greater sequence contiguity and improved annotation.</title>
        <authorList>
            <person name="Wang L."/>
            <person name="Zhu T."/>
            <person name="Rodriguez J.C."/>
            <person name="Deal K.R."/>
            <person name="Dubcovsky J."/>
            <person name="McGuire P.E."/>
            <person name="Lux T."/>
            <person name="Spannagl M."/>
            <person name="Mayer K.F.X."/>
            <person name="Baldrich P."/>
            <person name="Meyers B.C."/>
            <person name="Huo N."/>
            <person name="Gu Y.Q."/>
            <person name="Zhou H."/>
            <person name="Devos K.M."/>
            <person name="Bennetzen J.L."/>
            <person name="Unver T."/>
            <person name="Budak H."/>
            <person name="Gulick P.J."/>
            <person name="Galiba G."/>
            <person name="Kalapos B."/>
            <person name="Nelson D.R."/>
            <person name="Li P."/>
            <person name="You F.M."/>
            <person name="Luo M.C."/>
            <person name="Dvorak J."/>
        </authorList>
    </citation>
    <scope>NUCLEOTIDE SEQUENCE [LARGE SCALE GENOMIC DNA]</scope>
    <source>
        <strain evidence="1">cv. AL8/78</strain>
    </source>
</reference>
<dbReference type="PANTHER" id="PTHR13251:SF3">
    <property type="entry name" value="TRAFFICKING PROTEIN PARTICLE COMPLEX SUBUNIT 10"/>
    <property type="match status" value="1"/>
</dbReference>
<dbReference type="EnsemblPlants" id="AET5Gv20247800.27">
    <property type="protein sequence ID" value="AET5Gv20247800.27"/>
    <property type="gene ID" value="AET5Gv20247800"/>
</dbReference>
<reference evidence="1" key="4">
    <citation type="submission" date="2019-03" db="UniProtKB">
        <authorList>
            <consortium name="EnsemblPlants"/>
        </authorList>
    </citation>
    <scope>IDENTIFICATION</scope>
</reference>
<dbReference type="Gramene" id="AET5Gv20247800.27">
    <property type="protein sequence ID" value="AET5Gv20247800.27"/>
    <property type="gene ID" value="AET5Gv20247800"/>
</dbReference>